<comment type="caution">
    <text evidence="2">The sequence shown here is derived from an EMBL/GenBank/DDBJ whole genome shotgun (WGS) entry which is preliminary data.</text>
</comment>
<evidence type="ECO:0000313" key="3">
    <source>
        <dbReference type="Proteomes" id="UP000664521"/>
    </source>
</evidence>
<dbReference type="OrthoDB" id="10492872at2759"/>
<proteinExistence type="predicted"/>
<reference evidence="2" key="1">
    <citation type="submission" date="2021-03" db="EMBL/GenBank/DDBJ databases">
        <authorList>
            <person name="Tagirdzhanova G."/>
        </authorList>
    </citation>
    <scope>NUCLEOTIDE SEQUENCE</scope>
</reference>
<name>A0A8H3I3V4_9LECA</name>
<accession>A0A8H3I3V4</accession>
<dbReference type="AlphaFoldDB" id="A0A8H3I3V4"/>
<evidence type="ECO:0000313" key="2">
    <source>
        <dbReference type="EMBL" id="CAF9906295.1"/>
    </source>
</evidence>
<feature type="compositionally biased region" description="Polar residues" evidence="1">
    <location>
        <begin position="109"/>
        <end position="119"/>
    </location>
</feature>
<gene>
    <name evidence="2" type="ORF">HETSPECPRED_006135</name>
</gene>
<sequence length="219" mass="23815">MSSAPHRQSSRRKMWSSILGRTCFGSSSSSHLSSPLSPDSLPLLAEKISFHPTVQPSPKPKPLPASPPRLTRWPSTSNLKTRRSILNVSNHNVAYTPPPDQRPLAASFNPKTKGQIGSTPETELTDQLSLMDSANILGAVGGVVGAGYAGATYHLQRAQGKEARRREEDVELGQRRREEVQFGISFENRQPEQPSGQEQVAVQVVEGGGGEELERRGSK</sequence>
<feature type="region of interest" description="Disordered" evidence="1">
    <location>
        <begin position="47"/>
        <end position="119"/>
    </location>
</feature>
<protein>
    <submittedName>
        <fullName evidence="2">Uncharacterized protein</fullName>
    </submittedName>
</protein>
<feature type="compositionally biased region" description="Polar residues" evidence="1">
    <location>
        <begin position="73"/>
        <end position="93"/>
    </location>
</feature>
<feature type="compositionally biased region" description="Pro residues" evidence="1">
    <location>
        <begin position="55"/>
        <end position="67"/>
    </location>
</feature>
<dbReference type="EMBL" id="CAJPDS010000004">
    <property type="protein sequence ID" value="CAF9906295.1"/>
    <property type="molecule type" value="Genomic_DNA"/>
</dbReference>
<evidence type="ECO:0000256" key="1">
    <source>
        <dbReference type="SAM" id="MobiDB-lite"/>
    </source>
</evidence>
<organism evidence="2 3">
    <name type="scientific">Heterodermia speciosa</name>
    <dbReference type="NCBI Taxonomy" id="116794"/>
    <lineage>
        <taxon>Eukaryota</taxon>
        <taxon>Fungi</taxon>
        <taxon>Dikarya</taxon>
        <taxon>Ascomycota</taxon>
        <taxon>Pezizomycotina</taxon>
        <taxon>Lecanoromycetes</taxon>
        <taxon>OSLEUM clade</taxon>
        <taxon>Lecanoromycetidae</taxon>
        <taxon>Caliciales</taxon>
        <taxon>Physciaceae</taxon>
        <taxon>Heterodermia</taxon>
    </lineage>
</organism>
<keyword evidence="3" id="KW-1185">Reference proteome</keyword>
<dbReference type="Proteomes" id="UP000664521">
    <property type="component" value="Unassembled WGS sequence"/>
</dbReference>